<dbReference type="CDD" id="cd15482">
    <property type="entry name" value="Sialidase_non-viral"/>
    <property type="match status" value="1"/>
</dbReference>
<dbReference type="EMBL" id="JAJVDC020000191">
    <property type="protein sequence ID" value="KAL1619292.1"/>
    <property type="molecule type" value="Genomic_DNA"/>
</dbReference>
<evidence type="ECO:0000259" key="1">
    <source>
        <dbReference type="Pfam" id="PF13088"/>
    </source>
</evidence>
<name>A0ABR3SF92_9PEZI</name>
<dbReference type="Gene3D" id="2.120.10.10">
    <property type="match status" value="1"/>
</dbReference>
<dbReference type="SUPFAM" id="SSF50939">
    <property type="entry name" value="Sialidases"/>
    <property type="match status" value="1"/>
</dbReference>
<comment type="caution">
    <text evidence="2">The sequence shown here is derived from an EMBL/GenBank/DDBJ whole genome shotgun (WGS) entry which is preliminary data.</text>
</comment>
<accession>A0ABR3SF92</accession>
<evidence type="ECO:0000313" key="3">
    <source>
        <dbReference type="Proteomes" id="UP001521116"/>
    </source>
</evidence>
<keyword evidence="3" id="KW-1185">Reference proteome</keyword>
<proteinExistence type="predicted"/>
<dbReference type="InterPro" id="IPR036278">
    <property type="entry name" value="Sialidase_sf"/>
</dbReference>
<protein>
    <recommendedName>
        <fullName evidence="1">Sialidase domain-containing protein</fullName>
    </recommendedName>
</protein>
<dbReference type="Proteomes" id="UP001521116">
    <property type="component" value="Unassembled WGS sequence"/>
</dbReference>
<dbReference type="PANTHER" id="PTHR43752:SF2">
    <property type="entry name" value="BNR_ASP-BOX REPEAT FAMILY PROTEIN"/>
    <property type="match status" value="1"/>
</dbReference>
<sequence>MAAFHEHLRTVSASPARAEAFLPTTTVQAHASNLLRLADGTLLCAWFGGSQEGCADISIHLSRLAPGARSWAAPPQRVSDDAARSEQNPVLFAVPDSPNEIWLLYTAQPAGHQNRAVVQKRVSTDAGATWSAASQLFPEVGAFVRQPLVVLDDGTWVLPIWYCRAPPGFQWTGSDDVSAVRFSSDRGASWAGRPVPASAGCVHMNIRRVPDGSYLAFFRSRWADRVYRSTSPNGLDWSPPAPTVLPNPNSGIAFDVLPGGRLALVFNDSAASPDMRRREGLYDDITPEAEKLRNQPAVGGREAIWGTPRKALSFGVSDDLGLSWTWSVLEETDGYCMTNNSKDKINREASYPSIVAAEDGAVHVAYTYFRQRIKYVRITEEFALSKPVKA</sequence>
<reference evidence="2 3" key="1">
    <citation type="submission" date="2024-02" db="EMBL/GenBank/DDBJ databases">
        <title>De novo assembly and annotation of 12 fungi associated with fruit tree decline syndrome in Ontario, Canada.</title>
        <authorList>
            <person name="Sulman M."/>
            <person name="Ellouze W."/>
            <person name="Ilyukhin E."/>
        </authorList>
    </citation>
    <scope>NUCLEOTIDE SEQUENCE [LARGE SCALE GENOMIC DNA]</scope>
    <source>
        <strain evidence="2 3">M1-105</strain>
    </source>
</reference>
<dbReference type="PANTHER" id="PTHR43752">
    <property type="entry name" value="BNR/ASP-BOX REPEAT FAMILY PROTEIN"/>
    <property type="match status" value="1"/>
</dbReference>
<feature type="domain" description="Sialidase" evidence="1">
    <location>
        <begin position="40"/>
        <end position="364"/>
    </location>
</feature>
<dbReference type="Pfam" id="PF13088">
    <property type="entry name" value="BNR_2"/>
    <property type="match status" value="1"/>
</dbReference>
<gene>
    <name evidence="2" type="ORF">SLS56_010182</name>
</gene>
<organism evidence="2 3">
    <name type="scientific">Neofusicoccum ribis</name>
    <dbReference type="NCBI Taxonomy" id="45134"/>
    <lineage>
        <taxon>Eukaryota</taxon>
        <taxon>Fungi</taxon>
        <taxon>Dikarya</taxon>
        <taxon>Ascomycota</taxon>
        <taxon>Pezizomycotina</taxon>
        <taxon>Dothideomycetes</taxon>
        <taxon>Dothideomycetes incertae sedis</taxon>
        <taxon>Botryosphaeriales</taxon>
        <taxon>Botryosphaeriaceae</taxon>
        <taxon>Neofusicoccum</taxon>
    </lineage>
</organism>
<dbReference type="InterPro" id="IPR011040">
    <property type="entry name" value="Sialidase"/>
</dbReference>
<evidence type="ECO:0000313" key="2">
    <source>
        <dbReference type="EMBL" id="KAL1619292.1"/>
    </source>
</evidence>